<protein>
    <recommendedName>
        <fullName evidence="3">Carboxypeptidase-like regulatory domain-containing protein</fullName>
    </recommendedName>
</protein>
<evidence type="ECO:0008006" key="3">
    <source>
        <dbReference type="Google" id="ProtNLM"/>
    </source>
</evidence>
<sequence>MKLDKILILLVPFSQIAYAQQKCFQVVSKDNNQPVPYATATCTKCSYGSYSDENGYLCFDTSKTDTIIITSIGFIKLEVWVNDLRKDSIFYMIPQPVQLNEVKIKKRILRDQEVGPIKNRRFSLSSHSYCPNSAAQLGVFISNTIDDDCTISSLIYNTEVKKSDFVKAFKCKASVFSDDLQKPGKNLLCVEKVFDVLPEQRKIIVDVKECNVIFPKNGVWICIETIGYTDKNDTYYAIQQNSVGVSWGQNRMGNRRSQIKTVSPYYSLVTLKDGDIAKEKFWTLPWKDVSSIKYGKRVLEFGMEIVY</sequence>
<dbReference type="RefSeq" id="WP_207333725.1">
    <property type="nucleotide sequence ID" value="NZ_JAFMYU010000001.1"/>
</dbReference>
<organism evidence="1 2">
    <name type="scientific">Fibrella aquatilis</name>
    <dbReference type="NCBI Taxonomy" id="2817059"/>
    <lineage>
        <taxon>Bacteria</taxon>
        <taxon>Pseudomonadati</taxon>
        <taxon>Bacteroidota</taxon>
        <taxon>Cytophagia</taxon>
        <taxon>Cytophagales</taxon>
        <taxon>Spirosomataceae</taxon>
        <taxon>Fibrella</taxon>
    </lineage>
</organism>
<dbReference type="AlphaFoldDB" id="A0A939G4S2"/>
<dbReference type="InterPro" id="IPR008969">
    <property type="entry name" value="CarboxyPept-like_regulatory"/>
</dbReference>
<reference evidence="1 2" key="1">
    <citation type="submission" date="2021-03" db="EMBL/GenBank/DDBJ databases">
        <title>Fibrella sp. HMF5036 genome sequencing and assembly.</title>
        <authorList>
            <person name="Kang H."/>
            <person name="Kim H."/>
            <person name="Bae S."/>
            <person name="Joh K."/>
        </authorList>
    </citation>
    <scope>NUCLEOTIDE SEQUENCE [LARGE SCALE GENOMIC DNA]</scope>
    <source>
        <strain evidence="1 2">HMF5036</strain>
    </source>
</reference>
<evidence type="ECO:0000313" key="1">
    <source>
        <dbReference type="EMBL" id="MBO0929778.1"/>
    </source>
</evidence>
<dbReference type="Proteomes" id="UP000664795">
    <property type="component" value="Unassembled WGS sequence"/>
</dbReference>
<proteinExistence type="predicted"/>
<name>A0A939G4S2_9BACT</name>
<evidence type="ECO:0000313" key="2">
    <source>
        <dbReference type="Proteomes" id="UP000664795"/>
    </source>
</evidence>
<dbReference type="EMBL" id="JAFMYU010000001">
    <property type="protein sequence ID" value="MBO0929778.1"/>
    <property type="molecule type" value="Genomic_DNA"/>
</dbReference>
<accession>A0A939G4S2</accession>
<comment type="caution">
    <text evidence="1">The sequence shown here is derived from an EMBL/GenBank/DDBJ whole genome shotgun (WGS) entry which is preliminary data.</text>
</comment>
<dbReference type="SUPFAM" id="SSF49464">
    <property type="entry name" value="Carboxypeptidase regulatory domain-like"/>
    <property type="match status" value="1"/>
</dbReference>
<gene>
    <name evidence="1" type="ORF">J2I48_02185</name>
</gene>
<keyword evidence="2" id="KW-1185">Reference proteome</keyword>